<dbReference type="GO" id="GO:0004527">
    <property type="term" value="F:exonuclease activity"/>
    <property type="evidence" value="ECO:0007669"/>
    <property type="project" value="UniProtKB-KW"/>
</dbReference>
<dbReference type="InterPro" id="IPR005135">
    <property type="entry name" value="Endo/exonuclease/phosphatase"/>
</dbReference>
<organism evidence="3 4">
    <name type="scientific">Trifolium medium</name>
    <dbReference type="NCBI Taxonomy" id="97028"/>
    <lineage>
        <taxon>Eukaryota</taxon>
        <taxon>Viridiplantae</taxon>
        <taxon>Streptophyta</taxon>
        <taxon>Embryophyta</taxon>
        <taxon>Tracheophyta</taxon>
        <taxon>Spermatophyta</taxon>
        <taxon>Magnoliopsida</taxon>
        <taxon>eudicotyledons</taxon>
        <taxon>Gunneridae</taxon>
        <taxon>Pentapetalae</taxon>
        <taxon>rosids</taxon>
        <taxon>fabids</taxon>
        <taxon>Fabales</taxon>
        <taxon>Fabaceae</taxon>
        <taxon>Papilionoideae</taxon>
        <taxon>50 kb inversion clade</taxon>
        <taxon>NPAAA clade</taxon>
        <taxon>Hologalegina</taxon>
        <taxon>IRL clade</taxon>
        <taxon>Trifolieae</taxon>
        <taxon>Trifolium</taxon>
    </lineage>
</organism>
<keyword evidence="4" id="KW-1185">Reference proteome</keyword>
<dbReference type="SUPFAM" id="SSF56219">
    <property type="entry name" value="DNase I-like"/>
    <property type="match status" value="1"/>
</dbReference>
<sequence length="454" mass="51617">GVLRHPVHNLKKVARLPSNDRGEVLKVLNKQVRRRNRSRSESHQVSSEESSSSASLNNDWKNWVAIQGNDQMVADDVQGMGKAIGVKFKGDNVNMFNVLSRVGKGKKEKGGLGGLEKRQEVRKLVRELKPFILCIQETKMQTFDDFLVSTLWGNSPYAFSYRPSVGASGGLLILWDTSEVDVWSTESRERVLWCHGRFIKTGEEFFVANVYAPCDDGGKLRLWDSLSSRINVLGGKRVCVCGDFNAVKSVDERQSSRGGQRLVDHIPFNRFIEDNNLVDLPLNGRKFTWFKGDGIAMSRLDRFLLSEEWALAWPNSKQVARLKGLSDHCPLVLSVDDEDWGPRPLRMLKCWKDVPGYDLFVKEKWRSFQVDGWGGYVLKEKLKRIKGALKEWHTNHVQNLPSRIDSLKDRLAALDQKGEEEVLSEDELAELHGVTCDIHSLARRNASISWQQSR</sequence>
<name>A0A392MRI0_9FABA</name>
<evidence type="ECO:0000259" key="2">
    <source>
        <dbReference type="Pfam" id="PF03372"/>
    </source>
</evidence>
<feature type="domain" description="Endonuclease/exonuclease/phosphatase" evidence="2">
    <location>
        <begin position="96"/>
        <end position="318"/>
    </location>
</feature>
<dbReference type="EMBL" id="LXQA010017183">
    <property type="protein sequence ID" value="MCH89913.1"/>
    <property type="molecule type" value="Genomic_DNA"/>
</dbReference>
<feature type="non-terminal residue" evidence="3">
    <location>
        <position position="454"/>
    </location>
</feature>
<dbReference type="Proteomes" id="UP000265520">
    <property type="component" value="Unassembled WGS sequence"/>
</dbReference>
<protein>
    <submittedName>
        <fullName evidence="3">Endonuclease/exonuclease/phosphatase family protein</fullName>
    </submittedName>
</protein>
<comment type="caution">
    <text evidence="3">The sequence shown here is derived from an EMBL/GenBank/DDBJ whole genome shotgun (WGS) entry which is preliminary data.</text>
</comment>
<evidence type="ECO:0000313" key="4">
    <source>
        <dbReference type="Proteomes" id="UP000265520"/>
    </source>
</evidence>
<keyword evidence="3" id="KW-0540">Nuclease</keyword>
<evidence type="ECO:0000313" key="3">
    <source>
        <dbReference type="EMBL" id="MCH89913.1"/>
    </source>
</evidence>
<dbReference type="GO" id="GO:0004519">
    <property type="term" value="F:endonuclease activity"/>
    <property type="evidence" value="ECO:0007669"/>
    <property type="project" value="UniProtKB-KW"/>
</dbReference>
<reference evidence="3 4" key="1">
    <citation type="journal article" date="2018" name="Front. Plant Sci.">
        <title>Red Clover (Trifolium pratense) and Zigzag Clover (T. medium) - A Picture of Genomic Similarities and Differences.</title>
        <authorList>
            <person name="Dluhosova J."/>
            <person name="Istvanek J."/>
            <person name="Nedelnik J."/>
            <person name="Repkova J."/>
        </authorList>
    </citation>
    <scope>NUCLEOTIDE SEQUENCE [LARGE SCALE GENOMIC DNA]</scope>
    <source>
        <strain evidence="4">cv. 10/8</strain>
        <tissue evidence="3">Leaf</tissue>
    </source>
</reference>
<keyword evidence="3" id="KW-0378">Hydrolase</keyword>
<feature type="region of interest" description="Disordered" evidence="1">
    <location>
        <begin position="31"/>
        <end position="55"/>
    </location>
</feature>
<dbReference type="AlphaFoldDB" id="A0A392MRI0"/>
<feature type="non-terminal residue" evidence="3">
    <location>
        <position position="1"/>
    </location>
</feature>
<dbReference type="InterPro" id="IPR036691">
    <property type="entry name" value="Endo/exonu/phosph_ase_sf"/>
</dbReference>
<dbReference type="Gene3D" id="3.60.10.10">
    <property type="entry name" value="Endonuclease/exonuclease/phosphatase"/>
    <property type="match status" value="1"/>
</dbReference>
<gene>
    <name evidence="3" type="ORF">A2U01_0010817</name>
</gene>
<keyword evidence="3" id="KW-0269">Exonuclease</keyword>
<dbReference type="PANTHER" id="PTHR33710:SF64">
    <property type="entry name" value="ENDONUCLEASE_EXONUCLEASE_PHOSPHATASE DOMAIN-CONTAINING PROTEIN"/>
    <property type="match status" value="1"/>
</dbReference>
<feature type="compositionally biased region" description="Low complexity" evidence="1">
    <location>
        <begin position="43"/>
        <end position="55"/>
    </location>
</feature>
<evidence type="ECO:0000256" key="1">
    <source>
        <dbReference type="SAM" id="MobiDB-lite"/>
    </source>
</evidence>
<proteinExistence type="predicted"/>
<accession>A0A392MRI0</accession>
<dbReference type="Pfam" id="PF03372">
    <property type="entry name" value="Exo_endo_phos"/>
    <property type="match status" value="1"/>
</dbReference>
<keyword evidence="3" id="KW-0255">Endonuclease</keyword>
<dbReference type="PANTHER" id="PTHR33710">
    <property type="entry name" value="BNAC02G09200D PROTEIN"/>
    <property type="match status" value="1"/>
</dbReference>